<feature type="domain" description="Radical SAM core" evidence="6">
    <location>
        <begin position="29"/>
        <end position="189"/>
    </location>
</feature>
<evidence type="ECO:0000256" key="3">
    <source>
        <dbReference type="ARBA" id="ARBA00023004"/>
    </source>
</evidence>
<evidence type="ECO:0000256" key="5">
    <source>
        <dbReference type="SAM" id="MobiDB-lite"/>
    </source>
</evidence>
<dbReference type="Proteomes" id="UP001458415">
    <property type="component" value="Unassembled WGS sequence"/>
</dbReference>
<reference evidence="7 8" key="1">
    <citation type="submission" date="2024-06" db="EMBL/GenBank/DDBJ databases">
        <title>The Natural Products Discovery Center: Release of the First 8490 Sequenced Strains for Exploring Actinobacteria Biosynthetic Diversity.</title>
        <authorList>
            <person name="Kalkreuter E."/>
            <person name="Kautsar S.A."/>
            <person name="Yang D."/>
            <person name="Bader C.D."/>
            <person name="Teijaro C.N."/>
            <person name="Fluegel L."/>
            <person name="Davis C.M."/>
            <person name="Simpson J.R."/>
            <person name="Lauterbach L."/>
            <person name="Steele A.D."/>
            <person name="Gui C."/>
            <person name="Meng S."/>
            <person name="Li G."/>
            <person name="Viehrig K."/>
            <person name="Ye F."/>
            <person name="Su P."/>
            <person name="Kiefer A.F."/>
            <person name="Nichols A."/>
            <person name="Cepeda A.J."/>
            <person name="Yan W."/>
            <person name="Fan B."/>
            <person name="Jiang Y."/>
            <person name="Adhikari A."/>
            <person name="Zheng C.-J."/>
            <person name="Schuster L."/>
            <person name="Cowan T.M."/>
            <person name="Smanski M.J."/>
            <person name="Chevrette M.G."/>
            <person name="De Carvalho L.P.S."/>
            <person name="Shen B."/>
        </authorList>
    </citation>
    <scope>NUCLEOTIDE SEQUENCE [LARGE SCALE GENOMIC DNA]</scope>
    <source>
        <strain evidence="7 8">NPDC000634</strain>
    </source>
</reference>
<keyword evidence="3" id="KW-0408">Iron</keyword>
<dbReference type="SFLD" id="SFLDG01067">
    <property type="entry name" value="SPASM/twitch_domain_containing"/>
    <property type="match status" value="1"/>
</dbReference>
<feature type="non-terminal residue" evidence="7">
    <location>
        <position position="189"/>
    </location>
</feature>
<evidence type="ECO:0000313" key="7">
    <source>
        <dbReference type="EMBL" id="MER6984617.1"/>
    </source>
</evidence>
<keyword evidence="1" id="KW-0949">S-adenosyl-L-methionine</keyword>
<dbReference type="InterPro" id="IPR007197">
    <property type="entry name" value="rSAM"/>
</dbReference>
<evidence type="ECO:0000256" key="2">
    <source>
        <dbReference type="ARBA" id="ARBA00022723"/>
    </source>
</evidence>
<dbReference type="SUPFAM" id="SSF102114">
    <property type="entry name" value="Radical SAM enzymes"/>
    <property type="match status" value="1"/>
</dbReference>
<comment type="caution">
    <text evidence="7">The sequence shown here is derived from an EMBL/GenBank/DDBJ whole genome shotgun (WGS) entry which is preliminary data.</text>
</comment>
<protein>
    <submittedName>
        <fullName evidence="7">Radical SAM protein</fullName>
    </submittedName>
</protein>
<feature type="region of interest" description="Disordered" evidence="5">
    <location>
        <begin position="162"/>
        <end position="189"/>
    </location>
</feature>
<evidence type="ECO:0000259" key="6">
    <source>
        <dbReference type="PROSITE" id="PS51918"/>
    </source>
</evidence>
<dbReference type="InterPro" id="IPR058240">
    <property type="entry name" value="rSAM_sf"/>
</dbReference>
<evidence type="ECO:0000256" key="4">
    <source>
        <dbReference type="ARBA" id="ARBA00023014"/>
    </source>
</evidence>
<feature type="compositionally biased region" description="Basic and acidic residues" evidence="5">
    <location>
        <begin position="162"/>
        <end position="171"/>
    </location>
</feature>
<name>A0ABV1WK98_9ACTN</name>
<dbReference type="PANTHER" id="PTHR43273">
    <property type="entry name" value="ANAEROBIC SULFATASE-MATURATING ENZYME HOMOLOG ASLB-RELATED"/>
    <property type="match status" value="1"/>
</dbReference>
<dbReference type="EMBL" id="JBEPCU010001914">
    <property type="protein sequence ID" value="MER6984617.1"/>
    <property type="molecule type" value="Genomic_DNA"/>
</dbReference>
<organism evidence="7 8">
    <name type="scientific">Streptomyces carpinensis</name>
    <dbReference type="NCBI Taxonomy" id="66369"/>
    <lineage>
        <taxon>Bacteria</taxon>
        <taxon>Bacillati</taxon>
        <taxon>Actinomycetota</taxon>
        <taxon>Actinomycetes</taxon>
        <taxon>Kitasatosporales</taxon>
        <taxon>Streptomycetaceae</taxon>
        <taxon>Streptomyces</taxon>
    </lineage>
</organism>
<evidence type="ECO:0000313" key="8">
    <source>
        <dbReference type="Proteomes" id="UP001458415"/>
    </source>
</evidence>
<keyword evidence="8" id="KW-1185">Reference proteome</keyword>
<dbReference type="InterPro" id="IPR013785">
    <property type="entry name" value="Aldolase_TIM"/>
</dbReference>
<gene>
    <name evidence="7" type="ORF">ABT317_48655</name>
</gene>
<dbReference type="PROSITE" id="PS51918">
    <property type="entry name" value="RADICAL_SAM"/>
    <property type="match status" value="1"/>
</dbReference>
<proteinExistence type="predicted"/>
<keyword evidence="2" id="KW-0479">Metal-binding</keyword>
<dbReference type="InterPro" id="IPR023867">
    <property type="entry name" value="Sulphatase_maturase_rSAM"/>
</dbReference>
<evidence type="ECO:0000256" key="1">
    <source>
        <dbReference type="ARBA" id="ARBA00022691"/>
    </source>
</evidence>
<accession>A0ABV1WK98</accession>
<dbReference type="SFLD" id="SFLDS00029">
    <property type="entry name" value="Radical_SAM"/>
    <property type="match status" value="1"/>
</dbReference>
<keyword evidence="4" id="KW-0411">Iron-sulfur</keyword>
<sequence length="189" mass="20933">MKAVDGAGPGRWPDDLLDVAALRTAGTRPLPFREFVVKVHSRCNLACTYCYVYEAADQLWRAQPHTMSPRTAEQVCRRIAEHAERHRPASVRVILHGGEPLLAGVPLLRELTRTLRALMPAGTEAEVVIQTNGTLLDDDVLRLCHEEDIRIAVSLDGTAEVHDRTRRDHSGRGSHARVAGALRRLATPE</sequence>
<dbReference type="Pfam" id="PF04055">
    <property type="entry name" value="Radical_SAM"/>
    <property type="match status" value="1"/>
</dbReference>
<dbReference type="Gene3D" id="3.20.20.70">
    <property type="entry name" value="Aldolase class I"/>
    <property type="match status" value="1"/>
</dbReference>
<dbReference type="PANTHER" id="PTHR43273:SF8">
    <property type="entry name" value="RADICAL SAM DOMAIN PROTEIN"/>
    <property type="match status" value="1"/>
</dbReference>
<dbReference type="CDD" id="cd01335">
    <property type="entry name" value="Radical_SAM"/>
    <property type="match status" value="1"/>
</dbReference>